<sequence length="86" mass="8996">GCPRNTSSASPASPRETLSKWARSKARVLPPDPQADTAATHQPHHSRISFPTEAVQDAAAAQLVDLACCPAAACQHTRSPPAGDAW</sequence>
<reference evidence="2 3" key="1">
    <citation type="submission" date="2018-01" db="EMBL/GenBank/DDBJ databases">
        <title>Comparison of the Chinese Bamboo Partridge and Red Junglefowl genome sequences highlights the importance of demography in genome evolution.</title>
        <authorList>
            <person name="Tiley G.P."/>
            <person name="Kimball R.T."/>
            <person name="Braun E.L."/>
            <person name="Burleigh J.G."/>
        </authorList>
    </citation>
    <scope>NUCLEOTIDE SEQUENCE [LARGE SCALE GENOMIC DNA]</scope>
    <source>
        <strain evidence="2">RTK389</strain>
        <tissue evidence="2">Blood</tissue>
    </source>
</reference>
<feature type="region of interest" description="Disordered" evidence="1">
    <location>
        <begin position="1"/>
        <end position="48"/>
    </location>
</feature>
<protein>
    <submittedName>
        <fullName evidence="2">Uncharacterized protein</fullName>
    </submittedName>
</protein>
<dbReference type="Proteomes" id="UP000237246">
    <property type="component" value="Unassembled WGS sequence"/>
</dbReference>
<accession>A0A2P4S3J5</accession>
<evidence type="ECO:0000313" key="3">
    <source>
        <dbReference type="Proteomes" id="UP000237246"/>
    </source>
</evidence>
<evidence type="ECO:0000313" key="2">
    <source>
        <dbReference type="EMBL" id="POI18648.1"/>
    </source>
</evidence>
<dbReference type="EMBL" id="PPHD01119782">
    <property type="protein sequence ID" value="POI18648.1"/>
    <property type="molecule type" value="Genomic_DNA"/>
</dbReference>
<keyword evidence="3" id="KW-1185">Reference proteome</keyword>
<proteinExistence type="predicted"/>
<name>A0A2P4S3J5_BAMTH</name>
<organism evidence="2 3">
    <name type="scientific">Bambusicola thoracicus</name>
    <name type="common">Chinese bamboo-partridge</name>
    <name type="synonym">Perdix thoracica</name>
    <dbReference type="NCBI Taxonomy" id="9083"/>
    <lineage>
        <taxon>Eukaryota</taxon>
        <taxon>Metazoa</taxon>
        <taxon>Chordata</taxon>
        <taxon>Craniata</taxon>
        <taxon>Vertebrata</taxon>
        <taxon>Euteleostomi</taxon>
        <taxon>Archelosauria</taxon>
        <taxon>Archosauria</taxon>
        <taxon>Dinosauria</taxon>
        <taxon>Saurischia</taxon>
        <taxon>Theropoda</taxon>
        <taxon>Coelurosauria</taxon>
        <taxon>Aves</taxon>
        <taxon>Neognathae</taxon>
        <taxon>Galloanserae</taxon>
        <taxon>Galliformes</taxon>
        <taxon>Phasianidae</taxon>
        <taxon>Perdicinae</taxon>
        <taxon>Bambusicola</taxon>
    </lineage>
</organism>
<gene>
    <name evidence="2" type="ORF">CIB84_017610</name>
</gene>
<feature type="non-terminal residue" evidence="2">
    <location>
        <position position="1"/>
    </location>
</feature>
<comment type="caution">
    <text evidence="2">The sequence shown here is derived from an EMBL/GenBank/DDBJ whole genome shotgun (WGS) entry which is preliminary data.</text>
</comment>
<dbReference type="AlphaFoldDB" id="A0A2P4S3J5"/>
<feature type="compositionally biased region" description="Polar residues" evidence="1">
    <location>
        <begin position="1"/>
        <end position="11"/>
    </location>
</feature>
<feature type="non-terminal residue" evidence="2">
    <location>
        <position position="86"/>
    </location>
</feature>
<evidence type="ECO:0000256" key="1">
    <source>
        <dbReference type="SAM" id="MobiDB-lite"/>
    </source>
</evidence>